<protein>
    <submittedName>
        <fullName evidence="1">Uncharacterized protein</fullName>
    </submittedName>
</protein>
<name>A0A3G4RJB5_KLEPN</name>
<keyword evidence="1" id="KW-0614">Plasmid</keyword>
<proteinExistence type="predicted"/>
<dbReference type="EMBL" id="MK079571">
    <property type="protein sequence ID" value="AYU65756.1"/>
    <property type="molecule type" value="Genomic_DNA"/>
</dbReference>
<dbReference type="AlphaFoldDB" id="A0A3G4RJB5"/>
<accession>A0A3G4RJB5</accession>
<reference evidence="1" key="1">
    <citation type="submission" date="2018-10" db="EMBL/GenBank/DDBJ databases">
        <title>Complete sequence of plasmid pHNBF16.</title>
        <authorList>
            <person name="Liu J.H."/>
            <person name="Huang X."/>
            <person name="Luo J."/>
        </authorList>
    </citation>
    <scope>NUCLEOTIDE SEQUENCE</scope>
    <source>
        <strain evidence="1">6BF16CTX</strain>
        <plasmid evidence="1">pHNBF16</plasmid>
    </source>
</reference>
<sequence>MQYPVPARGLQPHPEQKINLAFQAGFFFVLNMPLPAQVRS</sequence>
<geneLocation type="plasmid" evidence="1">
    <name>pHNBF16</name>
</geneLocation>
<organism evidence="1">
    <name type="scientific">Klebsiella pneumoniae</name>
    <dbReference type="NCBI Taxonomy" id="573"/>
    <lineage>
        <taxon>Bacteria</taxon>
        <taxon>Pseudomonadati</taxon>
        <taxon>Pseudomonadota</taxon>
        <taxon>Gammaproteobacteria</taxon>
        <taxon>Enterobacterales</taxon>
        <taxon>Enterobacteriaceae</taxon>
        <taxon>Klebsiella/Raoultella group</taxon>
        <taxon>Klebsiella</taxon>
        <taxon>Klebsiella pneumoniae complex</taxon>
    </lineage>
</organism>
<evidence type="ECO:0000313" key="1">
    <source>
        <dbReference type="EMBL" id="AYU65756.1"/>
    </source>
</evidence>